<organism evidence="6 7">
    <name type="scientific">Luteococcus sanguinis</name>
    <dbReference type="NCBI Taxonomy" id="174038"/>
    <lineage>
        <taxon>Bacteria</taxon>
        <taxon>Bacillati</taxon>
        <taxon>Actinomycetota</taxon>
        <taxon>Actinomycetes</taxon>
        <taxon>Propionibacteriales</taxon>
        <taxon>Propionibacteriaceae</taxon>
        <taxon>Luteococcus</taxon>
    </lineage>
</organism>
<keyword evidence="3 6" id="KW-0378">Hydrolase</keyword>
<dbReference type="GO" id="GO:0004557">
    <property type="term" value="F:alpha-galactosidase activity"/>
    <property type="evidence" value="ECO:0007669"/>
    <property type="project" value="UniProtKB-EC"/>
</dbReference>
<dbReference type="Proteomes" id="UP001596266">
    <property type="component" value="Unassembled WGS sequence"/>
</dbReference>
<dbReference type="InterPro" id="IPR017853">
    <property type="entry name" value="GH"/>
</dbReference>
<name>A0ABW1X204_9ACTN</name>
<evidence type="ECO:0000256" key="2">
    <source>
        <dbReference type="ARBA" id="ARBA00012755"/>
    </source>
</evidence>
<feature type="domain" description="Glycosyl hydrolase family 36 N-terminal" evidence="5">
    <location>
        <begin position="22"/>
        <end position="265"/>
    </location>
</feature>
<evidence type="ECO:0000256" key="4">
    <source>
        <dbReference type="ARBA" id="ARBA00023295"/>
    </source>
</evidence>
<evidence type="ECO:0000313" key="6">
    <source>
        <dbReference type="EMBL" id="MFC6397078.1"/>
    </source>
</evidence>
<proteinExistence type="predicted"/>
<dbReference type="Pfam" id="PF02065">
    <property type="entry name" value="Melibiase"/>
    <property type="match status" value="1"/>
</dbReference>
<accession>A0ABW1X204</accession>
<dbReference type="InterPro" id="IPR031704">
    <property type="entry name" value="Glyco_hydro_36_N"/>
</dbReference>
<dbReference type="RefSeq" id="WP_343884727.1">
    <property type="nucleotide sequence ID" value="NZ_BAAAKI010000003.1"/>
</dbReference>
<dbReference type="InterPro" id="IPR000111">
    <property type="entry name" value="Glyco_hydro_27/36_CS"/>
</dbReference>
<evidence type="ECO:0000256" key="3">
    <source>
        <dbReference type="ARBA" id="ARBA00022801"/>
    </source>
</evidence>
<dbReference type="PANTHER" id="PTHR43053:SF3">
    <property type="entry name" value="ALPHA-GALACTOSIDASE C-RELATED"/>
    <property type="match status" value="1"/>
</dbReference>
<dbReference type="Gene3D" id="3.20.20.70">
    <property type="entry name" value="Aldolase class I"/>
    <property type="match status" value="1"/>
</dbReference>
<dbReference type="EC" id="3.2.1.22" evidence="2"/>
<reference evidence="7" key="1">
    <citation type="journal article" date="2019" name="Int. J. Syst. Evol. Microbiol.">
        <title>The Global Catalogue of Microorganisms (GCM) 10K type strain sequencing project: providing services to taxonomists for standard genome sequencing and annotation.</title>
        <authorList>
            <consortium name="The Broad Institute Genomics Platform"/>
            <consortium name="The Broad Institute Genome Sequencing Center for Infectious Disease"/>
            <person name="Wu L."/>
            <person name="Ma J."/>
        </authorList>
    </citation>
    <scope>NUCLEOTIDE SEQUENCE [LARGE SCALE GENOMIC DNA]</scope>
    <source>
        <strain evidence="7">CGMCC 1.15277</strain>
    </source>
</reference>
<dbReference type="InterPro" id="IPR013785">
    <property type="entry name" value="Aldolase_TIM"/>
</dbReference>
<dbReference type="InterPro" id="IPR002252">
    <property type="entry name" value="Glyco_hydro_36"/>
</dbReference>
<evidence type="ECO:0000313" key="7">
    <source>
        <dbReference type="Proteomes" id="UP001596266"/>
    </source>
</evidence>
<dbReference type="CDD" id="cd14791">
    <property type="entry name" value="GH36"/>
    <property type="match status" value="1"/>
</dbReference>
<comment type="catalytic activity">
    <reaction evidence="1">
        <text>Hydrolysis of terminal, non-reducing alpha-D-galactose residues in alpha-D-galactosides, including galactose oligosaccharides, galactomannans and galactolipids.</text>
        <dbReference type="EC" id="3.2.1.22"/>
    </reaction>
</comment>
<dbReference type="PANTHER" id="PTHR43053">
    <property type="entry name" value="GLYCOSIDASE FAMILY 31"/>
    <property type="match status" value="1"/>
</dbReference>
<dbReference type="EMBL" id="JBHSUA010000018">
    <property type="protein sequence ID" value="MFC6397078.1"/>
    <property type="molecule type" value="Genomic_DNA"/>
</dbReference>
<keyword evidence="4 6" id="KW-0326">Glycosidase</keyword>
<keyword evidence="7" id="KW-1185">Reference proteome</keyword>
<dbReference type="Gene3D" id="2.70.98.60">
    <property type="entry name" value="alpha-galactosidase from lactobacil brevis"/>
    <property type="match status" value="1"/>
</dbReference>
<evidence type="ECO:0000259" key="5">
    <source>
        <dbReference type="Pfam" id="PF16875"/>
    </source>
</evidence>
<dbReference type="SUPFAM" id="SSF51445">
    <property type="entry name" value="(Trans)glycosidases"/>
    <property type="match status" value="1"/>
</dbReference>
<dbReference type="InterPro" id="IPR050985">
    <property type="entry name" value="Alpha-glycosidase_related"/>
</dbReference>
<dbReference type="Pfam" id="PF16875">
    <property type="entry name" value="Glyco_hydro_36N"/>
    <property type="match status" value="1"/>
</dbReference>
<evidence type="ECO:0000256" key="1">
    <source>
        <dbReference type="ARBA" id="ARBA00001255"/>
    </source>
</evidence>
<sequence>MTLAIALQNDSTSLVLFSDGWLPEVVHWGAPLGELDADAVATLRAVAQPPVAGNGIPEEHGHRLSILPEQWASWTGHPGISGSRQGSGWAPRFQLHRTTLDGQIVNGFATAEQGTVVFEAKDPDAGLALGLTIELTPEGLVRVRTELTNTGADGYQLNQLVVCLPVPSRATEVLDFAGRWGKERYPQRSTLGIGTHWREGRHGRTGADSAFVLHLGTPGFGFQGGEVWSVHTAWSGNHVHYAEKILTGDQVVGGGELPLPGEVVLDKGASYTSPWVVFNHGAGLDQIARNHHAFLRRTHPLQGERPVTLNVWEAVYFDHDADRLKDLAHRSAEVGIERYVLDDGWFGARRDDHAGLGDWVVSNDIWPDGLHPLVDEVTGLGMQFGLWFEPEMVNPDSDLARSHPEWVMQVPGRMPLESRHQWLLNIGIPGAYEHVKSQINALLDEYAISYIKWDHNRDVVDGGTTPDGRPGVHEQTLAFYRMVDELKAAHPGLEIESCSSGGARIDLGVMEHCDRVWVSDNIDPTDRQQMMRWTAQLLPPELLGSHIASGASHTTGRMHDIGYRAATAVFGHLGVEWDLAKATDDEIAQLSAWIAWYKEHRTTLLGGQIVRVDLPQPGSFLHGVVTPRQAVFAYTELELAPVWSPGMVPLPGLVADATYRVTHLDLTAHGMTLPEPVELTGCQLAQRGIRAPRVNPERTRILVVDRVRSGQ</sequence>
<comment type="caution">
    <text evidence="6">The sequence shown here is derived from an EMBL/GenBank/DDBJ whole genome shotgun (WGS) entry which is preliminary data.</text>
</comment>
<dbReference type="PRINTS" id="PR00743">
    <property type="entry name" value="GLHYDRLASE36"/>
</dbReference>
<dbReference type="PROSITE" id="PS00512">
    <property type="entry name" value="ALPHA_GALACTOSIDASE"/>
    <property type="match status" value="1"/>
</dbReference>
<gene>
    <name evidence="6" type="ORF">ACFP57_08825</name>
</gene>
<protein>
    <recommendedName>
        <fullName evidence="2">alpha-galactosidase</fullName>
        <ecNumber evidence="2">3.2.1.22</ecNumber>
    </recommendedName>
</protein>
<dbReference type="InterPro" id="IPR038417">
    <property type="entry name" value="Alpga-gal_N_sf"/>
</dbReference>